<dbReference type="AlphaFoldDB" id="A0A4R7Q842"/>
<keyword evidence="1" id="KW-0812">Transmembrane</keyword>
<dbReference type="EMBL" id="SOBW01000007">
    <property type="protein sequence ID" value="TDU43827.1"/>
    <property type="molecule type" value="Genomic_DNA"/>
</dbReference>
<gene>
    <name evidence="2" type="ORF">BXY82_1246</name>
</gene>
<evidence type="ECO:0000313" key="3">
    <source>
        <dbReference type="Proteomes" id="UP000294689"/>
    </source>
</evidence>
<accession>A0A4R7Q842</accession>
<evidence type="ECO:0000256" key="1">
    <source>
        <dbReference type="SAM" id="Phobius"/>
    </source>
</evidence>
<evidence type="ECO:0000313" key="2">
    <source>
        <dbReference type="EMBL" id="TDU43827.1"/>
    </source>
</evidence>
<keyword evidence="1" id="KW-0472">Membrane</keyword>
<name>A0A4R7Q842_9FLAO</name>
<reference evidence="2 3" key="1">
    <citation type="submission" date="2019-03" db="EMBL/GenBank/DDBJ databases">
        <title>Genomic Encyclopedia of Archaeal and Bacterial Type Strains, Phase II (KMG-II): from individual species to whole genera.</title>
        <authorList>
            <person name="Goeker M."/>
        </authorList>
    </citation>
    <scope>NUCLEOTIDE SEQUENCE [LARGE SCALE GENOMIC DNA]</scope>
    <source>
        <strain evidence="2 3">DSM 28135</strain>
    </source>
</reference>
<feature type="transmembrane region" description="Helical" evidence="1">
    <location>
        <begin position="31"/>
        <end position="51"/>
    </location>
</feature>
<dbReference type="OrthoDB" id="1367298at2"/>
<organism evidence="2 3">
    <name type="scientific">Gelidibacter sediminis</name>
    <dbReference type="NCBI Taxonomy" id="1608710"/>
    <lineage>
        <taxon>Bacteria</taxon>
        <taxon>Pseudomonadati</taxon>
        <taxon>Bacteroidota</taxon>
        <taxon>Flavobacteriia</taxon>
        <taxon>Flavobacteriales</taxon>
        <taxon>Flavobacteriaceae</taxon>
        <taxon>Gelidibacter</taxon>
    </lineage>
</organism>
<sequence>MKVPAVLYVIITTLFLVLLTVMVAMDMPFNWVFYMTCIGQVFVVVMVYNVLTDNYTTSKTFDDFYEDHPIRKQKITS</sequence>
<dbReference type="RefSeq" id="WP_133757259.1">
    <property type="nucleotide sequence ID" value="NZ_SOBW01000007.1"/>
</dbReference>
<comment type="caution">
    <text evidence="2">The sequence shown here is derived from an EMBL/GenBank/DDBJ whole genome shotgun (WGS) entry which is preliminary data.</text>
</comment>
<feature type="transmembrane region" description="Helical" evidence="1">
    <location>
        <begin position="5"/>
        <end position="25"/>
    </location>
</feature>
<keyword evidence="3" id="KW-1185">Reference proteome</keyword>
<proteinExistence type="predicted"/>
<protein>
    <submittedName>
        <fullName evidence="2">Uncharacterized protein</fullName>
    </submittedName>
</protein>
<dbReference type="Proteomes" id="UP000294689">
    <property type="component" value="Unassembled WGS sequence"/>
</dbReference>
<keyword evidence="1" id="KW-1133">Transmembrane helix</keyword>